<proteinExistence type="predicted"/>
<keyword evidence="8" id="KW-1185">Reference proteome</keyword>
<feature type="transmembrane region" description="Helical" evidence="5">
    <location>
        <begin position="166"/>
        <end position="185"/>
    </location>
</feature>
<dbReference type="NCBIfam" id="TIGR00815">
    <property type="entry name" value="sulP"/>
    <property type="match status" value="1"/>
</dbReference>
<dbReference type="PANTHER" id="PTHR11814">
    <property type="entry name" value="SULFATE TRANSPORTER"/>
    <property type="match status" value="1"/>
</dbReference>
<dbReference type="InterPro" id="IPR002645">
    <property type="entry name" value="STAS_dom"/>
</dbReference>
<dbReference type="GO" id="GO:0055085">
    <property type="term" value="P:transmembrane transport"/>
    <property type="evidence" value="ECO:0007669"/>
    <property type="project" value="InterPro"/>
</dbReference>
<evidence type="ECO:0000256" key="2">
    <source>
        <dbReference type="ARBA" id="ARBA00022692"/>
    </source>
</evidence>
<evidence type="ECO:0000313" key="8">
    <source>
        <dbReference type="Proteomes" id="UP000261620"/>
    </source>
</evidence>
<dbReference type="OMA" id="WVMTFIF"/>
<feature type="transmembrane region" description="Helical" evidence="5">
    <location>
        <begin position="220"/>
        <end position="239"/>
    </location>
</feature>
<feature type="transmembrane region" description="Helical" evidence="5">
    <location>
        <begin position="192"/>
        <end position="214"/>
    </location>
</feature>
<feature type="transmembrane region" description="Helical" evidence="5">
    <location>
        <begin position="73"/>
        <end position="95"/>
    </location>
</feature>
<feature type="transmembrane region" description="Helical" evidence="5">
    <location>
        <begin position="461"/>
        <end position="486"/>
    </location>
</feature>
<accession>A0A3Q3WE45</accession>
<dbReference type="Ensembl" id="ENSMMOT00000013120.1">
    <property type="protein sequence ID" value="ENSMMOP00000012908.1"/>
    <property type="gene ID" value="ENSMMOG00000009920.1"/>
</dbReference>
<keyword evidence="2 5" id="KW-0812">Transmembrane</keyword>
<feature type="transmembrane region" description="Helical" evidence="5">
    <location>
        <begin position="280"/>
        <end position="299"/>
    </location>
</feature>
<protein>
    <recommendedName>
        <fullName evidence="6">STAS domain-containing protein</fullName>
    </recommendedName>
</protein>
<dbReference type="STRING" id="94237.ENSMMOP00000012908"/>
<dbReference type="Gene3D" id="3.30.750.24">
    <property type="entry name" value="STAS domain"/>
    <property type="match status" value="1"/>
</dbReference>
<evidence type="ECO:0000256" key="4">
    <source>
        <dbReference type="ARBA" id="ARBA00023136"/>
    </source>
</evidence>
<reference evidence="7" key="1">
    <citation type="submission" date="2025-08" db="UniProtKB">
        <authorList>
            <consortium name="Ensembl"/>
        </authorList>
    </citation>
    <scope>IDENTIFICATION</scope>
</reference>
<keyword evidence="4 5" id="KW-0472">Membrane</keyword>
<feature type="transmembrane region" description="Helical" evidence="5">
    <location>
        <begin position="335"/>
        <end position="355"/>
    </location>
</feature>
<dbReference type="InterPro" id="IPR011547">
    <property type="entry name" value="SLC26A/SulP_dom"/>
</dbReference>
<sequence>MMMRLGTKQYVVARPLYSEESFAEEHEKVYRHHKTKLDHVRQYFTCDAKRVKNASLSLLPVINWMRIYRLKEWLLSDIVSGVSTGLVAVLQGLAYCLLASLPPWYGLFSAFFPVIIYFFLGTSRHISVGPFPVLSLMIGSVVTRLVPDEGPSFNITGFEGLTRDEQRVLVASSVTFLTGIMQLAMGVLQVGFVVMYLSDTLVSGFTTAAAVHILVSQLKFVLGLQVPGISGPLAIIYTLKIIFSKITTSNVCDVVISLVIVVIVFIVKELNDRFKSKLPVPIPIEVIMTVIACGVSYAFDFKTRYDIDIVGHIPKGYESLLAPNLDIFRETAVEAFPIAIVGFAVAVSVAKLYAVKHDYTIDGNQELIAFGVSNIFGATFRSFAASTALSRSAVQESTGGKTQVAGLLSAVIVMIVTLAIGFLLNPLPKSVLGAVVIVNLKGMLVQVKDPLYLWKRDKPDCVVWLGTCIASILLGLDLGLAVGLGVELLSVVLRTQFPRCSVLANIKGTDIYKDRKDYVNIYEPEGVKIFRIPSPIFFANIEFFRRKLVESVGFNPMRVLRKRNKALRIIRKLLKKGDLRWTSRGFLDMTCGSVEESQDDSNMEELDLPIDFKDLPGRIDWNADLPANITVPRVDLHSMVLDFAAVSFLDISALKGLKTALKELIRVEVEVYIVACDPYILEKLRDCCFFDDEVQPSMLFLTLHDAMLHILEKHPDSTEKKSHNDRILTMVTVHYPGGGLRSRDKNVCTCFNL</sequence>
<name>A0A3Q3WE45_MOLML</name>
<organism evidence="7 8">
    <name type="scientific">Mola mola</name>
    <name type="common">Ocean sunfish</name>
    <name type="synonym">Tetraodon mola</name>
    <dbReference type="NCBI Taxonomy" id="94237"/>
    <lineage>
        <taxon>Eukaryota</taxon>
        <taxon>Metazoa</taxon>
        <taxon>Chordata</taxon>
        <taxon>Craniata</taxon>
        <taxon>Vertebrata</taxon>
        <taxon>Euteleostomi</taxon>
        <taxon>Actinopterygii</taxon>
        <taxon>Neopterygii</taxon>
        <taxon>Teleostei</taxon>
        <taxon>Neoteleostei</taxon>
        <taxon>Acanthomorphata</taxon>
        <taxon>Eupercaria</taxon>
        <taxon>Tetraodontiformes</taxon>
        <taxon>Molidae</taxon>
        <taxon>Mola</taxon>
    </lineage>
</organism>
<reference evidence="7" key="2">
    <citation type="submission" date="2025-09" db="UniProtKB">
        <authorList>
            <consortium name="Ensembl"/>
        </authorList>
    </citation>
    <scope>IDENTIFICATION</scope>
</reference>
<comment type="subcellular location">
    <subcellularLocation>
        <location evidence="1">Membrane</location>
        <topology evidence="1">Multi-pass membrane protein</topology>
    </subcellularLocation>
</comment>
<feature type="transmembrane region" description="Helical" evidence="5">
    <location>
        <begin position="367"/>
        <end position="384"/>
    </location>
</feature>
<dbReference type="AlphaFoldDB" id="A0A3Q3WE45"/>
<dbReference type="SUPFAM" id="SSF52091">
    <property type="entry name" value="SpoIIaa-like"/>
    <property type="match status" value="1"/>
</dbReference>
<feature type="transmembrane region" description="Helical" evidence="5">
    <location>
        <begin position="251"/>
        <end position="268"/>
    </location>
</feature>
<dbReference type="CDD" id="cd07042">
    <property type="entry name" value="STAS_SulP_like_sulfate_transporter"/>
    <property type="match status" value="1"/>
</dbReference>
<dbReference type="Proteomes" id="UP000261620">
    <property type="component" value="Unplaced"/>
</dbReference>
<dbReference type="GO" id="GO:0016020">
    <property type="term" value="C:membrane"/>
    <property type="evidence" value="ECO:0007669"/>
    <property type="project" value="UniProtKB-SubCell"/>
</dbReference>
<feature type="transmembrane region" description="Helical" evidence="5">
    <location>
        <begin position="404"/>
        <end position="424"/>
    </location>
</feature>
<dbReference type="Pfam" id="PF00916">
    <property type="entry name" value="Sulfate_transp"/>
    <property type="match status" value="1"/>
</dbReference>
<feature type="domain" description="STAS" evidence="6">
    <location>
        <begin position="517"/>
        <end position="710"/>
    </location>
</feature>
<dbReference type="InterPro" id="IPR001902">
    <property type="entry name" value="SLC26A/SulP_fam"/>
</dbReference>
<evidence type="ECO:0000256" key="5">
    <source>
        <dbReference type="SAM" id="Phobius"/>
    </source>
</evidence>
<feature type="transmembrane region" description="Helical" evidence="5">
    <location>
        <begin position="101"/>
        <end position="120"/>
    </location>
</feature>
<dbReference type="PROSITE" id="PS50801">
    <property type="entry name" value="STAS"/>
    <property type="match status" value="1"/>
</dbReference>
<evidence type="ECO:0000313" key="7">
    <source>
        <dbReference type="Ensembl" id="ENSMMOP00000012908.1"/>
    </source>
</evidence>
<dbReference type="InterPro" id="IPR036513">
    <property type="entry name" value="STAS_dom_sf"/>
</dbReference>
<keyword evidence="3 5" id="KW-1133">Transmembrane helix</keyword>
<evidence type="ECO:0000256" key="3">
    <source>
        <dbReference type="ARBA" id="ARBA00022989"/>
    </source>
</evidence>
<evidence type="ECO:0000259" key="6">
    <source>
        <dbReference type="PROSITE" id="PS50801"/>
    </source>
</evidence>
<dbReference type="Pfam" id="PF01740">
    <property type="entry name" value="STAS"/>
    <property type="match status" value="1"/>
</dbReference>
<evidence type="ECO:0000256" key="1">
    <source>
        <dbReference type="ARBA" id="ARBA00004141"/>
    </source>
</evidence>